<reference evidence="1 2" key="1">
    <citation type="journal article" date="2014" name="Agronomy (Basel)">
        <title>A Draft Genome Sequence for Ensete ventricosum, the Drought-Tolerant Tree Against Hunger.</title>
        <authorList>
            <person name="Harrison J."/>
            <person name="Moore K.A."/>
            <person name="Paszkiewicz K."/>
            <person name="Jones T."/>
            <person name="Grant M."/>
            <person name="Ambacheew D."/>
            <person name="Muzemil S."/>
            <person name="Studholme D.J."/>
        </authorList>
    </citation>
    <scope>NUCLEOTIDE SEQUENCE [LARGE SCALE GENOMIC DNA]</scope>
</reference>
<accession>A0A426WY21</accession>
<sequence>MRSRMSTVLQKNATVINQSAQSLVSISFSYTLSEFQNTSHSQHNSPWKVVQAWFREKM</sequence>
<evidence type="ECO:0000313" key="2">
    <source>
        <dbReference type="Proteomes" id="UP000287651"/>
    </source>
</evidence>
<organism evidence="1 2">
    <name type="scientific">Ensete ventricosum</name>
    <name type="common">Abyssinian banana</name>
    <name type="synonym">Musa ensete</name>
    <dbReference type="NCBI Taxonomy" id="4639"/>
    <lineage>
        <taxon>Eukaryota</taxon>
        <taxon>Viridiplantae</taxon>
        <taxon>Streptophyta</taxon>
        <taxon>Embryophyta</taxon>
        <taxon>Tracheophyta</taxon>
        <taxon>Spermatophyta</taxon>
        <taxon>Magnoliopsida</taxon>
        <taxon>Liliopsida</taxon>
        <taxon>Zingiberales</taxon>
        <taxon>Musaceae</taxon>
        <taxon>Ensete</taxon>
    </lineage>
</organism>
<proteinExistence type="predicted"/>
<gene>
    <name evidence="1" type="ORF">B296_00057329</name>
</gene>
<evidence type="ECO:0000313" key="1">
    <source>
        <dbReference type="EMBL" id="RRT32108.1"/>
    </source>
</evidence>
<comment type="caution">
    <text evidence="1">The sequence shown here is derived from an EMBL/GenBank/DDBJ whole genome shotgun (WGS) entry which is preliminary data.</text>
</comment>
<dbReference type="AlphaFoldDB" id="A0A426WY21"/>
<name>A0A426WY21_ENSVE</name>
<dbReference type="EMBL" id="AMZH03033836">
    <property type="protein sequence ID" value="RRT32108.1"/>
    <property type="molecule type" value="Genomic_DNA"/>
</dbReference>
<dbReference type="Proteomes" id="UP000287651">
    <property type="component" value="Unassembled WGS sequence"/>
</dbReference>
<protein>
    <submittedName>
        <fullName evidence="1">Uncharacterized protein</fullName>
    </submittedName>
</protein>